<evidence type="ECO:0000256" key="12">
    <source>
        <dbReference type="ARBA" id="ARBA00023235"/>
    </source>
</evidence>
<evidence type="ECO:0000256" key="9">
    <source>
        <dbReference type="ARBA" id="ARBA00022898"/>
    </source>
</evidence>
<dbReference type="AlphaFoldDB" id="A9KB81"/>
<evidence type="ECO:0000259" key="16">
    <source>
        <dbReference type="PROSITE" id="PS51918"/>
    </source>
</evidence>
<evidence type="ECO:0000256" key="6">
    <source>
        <dbReference type="ARBA" id="ARBA00022485"/>
    </source>
</evidence>
<dbReference type="CDD" id="cd01335">
    <property type="entry name" value="Radical_SAM"/>
    <property type="match status" value="1"/>
</dbReference>
<dbReference type="NCBIfam" id="TIGR03821">
    <property type="entry name" value="EFP_modif_epmB"/>
    <property type="match status" value="1"/>
</dbReference>
<evidence type="ECO:0000256" key="7">
    <source>
        <dbReference type="ARBA" id="ARBA00022691"/>
    </source>
</evidence>
<evidence type="ECO:0000256" key="4">
    <source>
        <dbReference type="ARBA" id="ARBA00008703"/>
    </source>
</evidence>
<reference evidence="17 18" key="1">
    <citation type="journal article" date="2009" name="Infect. Immun.">
        <title>Comparative genomics reveal extensive transposon-mediated genomic plasticity and diversity among potential effector proteins within the genus Coxiella.</title>
        <authorList>
            <person name="Beare P.A."/>
            <person name="Unsworth N."/>
            <person name="Andoh M."/>
            <person name="Voth D.E."/>
            <person name="Omsland A."/>
            <person name="Gilk S.D."/>
            <person name="Williams K.P."/>
            <person name="Sobral B.W."/>
            <person name="Kupko J.J.III."/>
            <person name="Porcella S.F."/>
            <person name="Samuel J.E."/>
            <person name="Heinzen R.A."/>
        </authorList>
    </citation>
    <scope>NUCLEOTIDE SEQUENCE [LARGE SCALE GENOMIC DNA]</scope>
    <source>
        <strain evidence="17 18">Dugway 5J108-111</strain>
    </source>
</reference>
<evidence type="ECO:0000313" key="18">
    <source>
        <dbReference type="Proteomes" id="UP000008555"/>
    </source>
</evidence>
<keyword evidence="8 14" id="KW-0479">Metal-binding</keyword>
<dbReference type="GO" id="GO:0046872">
    <property type="term" value="F:metal ion binding"/>
    <property type="evidence" value="ECO:0007669"/>
    <property type="project" value="UniProtKB-KW"/>
</dbReference>
<keyword evidence="12 17" id="KW-0413">Isomerase</keyword>
<dbReference type="SUPFAM" id="SSF102114">
    <property type="entry name" value="Radical SAM enzymes"/>
    <property type="match status" value="1"/>
</dbReference>
<comment type="cofactor">
    <cofactor evidence="3">
        <name>[4Fe-4S] cluster</name>
        <dbReference type="ChEBI" id="CHEBI:49883"/>
    </cofactor>
</comment>
<comment type="catalytic activity">
    <reaction evidence="1">
        <text>L-lysine = D-beta-lysine</text>
        <dbReference type="Rhea" id="RHEA:44148"/>
        <dbReference type="ChEBI" id="CHEBI:32551"/>
        <dbReference type="ChEBI" id="CHEBI:84138"/>
    </reaction>
</comment>
<feature type="binding site" evidence="14">
    <location>
        <position position="111"/>
    </location>
    <ligand>
        <name>[4Fe-4S] cluster</name>
        <dbReference type="ChEBI" id="CHEBI:49883"/>
        <note>4Fe-4S-S-AdoMet</note>
    </ligand>
</feature>
<name>A9KB81_COXBN</name>
<gene>
    <name evidence="17" type="ordered locus">CBUD_0095</name>
</gene>
<evidence type="ECO:0000256" key="1">
    <source>
        <dbReference type="ARBA" id="ARBA00001352"/>
    </source>
</evidence>
<comment type="cofactor">
    <cofactor evidence="2 15">
        <name>pyridoxal 5'-phosphate</name>
        <dbReference type="ChEBI" id="CHEBI:597326"/>
    </cofactor>
</comment>
<dbReference type="Proteomes" id="UP000008555">
    <property type="component" value="Chromosome"/>
</dbReference>
<evidence type="ECO:0000256" key="3">
    <source>
        <dbReference type="ARBA" id="ARBA00001966"/>
    </source>
</evidence>
<evidence type="ECO:0000256" key="2">
    <source>
        <dbReference type="ARBA" id="ARBA00001933"/>
    </source>
</evidence>
<dbReference type="PANTHER" id="PTHR30538:SF1">
    <property type="entry name" value="L-LYSINE 2,3-AMINOMUTASE"/>
    <property type="match status" value="1"/>
</dbReference>
<keyword evidence="6 14" id="KW-0004">4Fe-4S</keyword>
<evidence type="ECO:0000256" key="13">
    <source>
        <dbReference type="ARBA" id="ARBA00030756"/>
    </source>
</evidence>
<evidence type="ECO:0000256" key="11">
    <source>
        <dbReference type="ARBA" id="ARBA00023014"/>
    </source>
</evidence>
<dbReference type="PROSITE" id="PS51918">
    <property type="entry name" value="RADICAL_SAM"/>
    <property type="match status" value="1"/>
</dbReference>
<feature type="binding site" evidence="14">
    <location>
        <position position="115"/>
    </location>
    <ligand>
        <name>[4Fe-4S] cluster</name>
        <dbReference type="ChEBI" id="CHEBI:49883"/>
        <note>4Fe-4S-S-AdoMet</note>
    </ligand>
</feature>
<dbReference type="GO" id="GO:0016853">
    <property type="term" value="F:isomerase activity"/>
    <property type="evidence" value="ECO:0007669"/>
    <property type="project" value="UniProtKB-KW"/>
</dbReference>
<dbReference type="EMBL" id="CP000733">
    <property type="protein sequence ID" value="ABS77378.1"/>
    <property type="molecule type" value="Genomic_DNA"/>
</dbReference>
<feature type="binding site" evidence="14">
    <location>
        <position position="118"/>
    </location>
    <ligand>
        <name>[4Fe-4S] cluster</name>
        <dbReference type="ChEBI" id="CHEBI:49883"/>
        <note>4Fe-4S-S-AdoMet</note>
    </ligand>
</feature>
<keyword evidence="10" id="KW-0408">Iron</keyword>
<dbReference type="InterPro" id="IPR058240">
    <property type="entry name" value="rSAM_sf"/>
</dbReference>
<dbReference type="InterPro" id="IPR013785">
    <property type="entry name" value="Aldolase_TIM"/>
</dbReference>
<sequence length="342" mass="38549">MLKHDWQTQLKRAISNPIELWNELQLDPQTLPSAWRVADNFALRVPRGFVERMEKGNPNDPLLLQILPQAHELIAYPGYSSDPLNEKQSNLIPGLLHKYHGRVLITLSGACAVHCRYCFRRHFPYEQNTPGRAGWGRIFDYLKANSSINEVILSGGDPLMIKDEALMGFVSNVQAILTIKRLRIHTRLPIVIPERITAELVNLLSRTRLQTTVVIHCNHPNEINQAVIDALDSLRRSKVSLLNQSVLLKNVNDDSKTLIDLSERLFDAGVLPYYLHLLDHVTGAAHFEVSEQKAQWFLAEMMKHLPGYLVPKFVREIPGALSKTPLSIDPAACAAGSDLITQ</sequence>
<dbReference type="HOGENOM" id="CLU_032161_2_0_6"/>
<evidence type="ECO:0000256" key="8">
    <source>
        <dbReference type="ARBA" id="ARBA00022723"/>
    </source>
</evidence>
<evidence type="ECO:0000313" key="17">
    <source>
        <dbReference type="EMBL" id="ABS77378.1"/>
    </source>
</evidence>
<dbReference type="Pfam" id="PF04055">
    <property type="entry name" value="Radical_SAM"/>
    <property type="match status" value="1"/>
</dbReference>
<dbReference type="SFLD" id="SFLDF00314">
    <property type="entry name" value="L-lysine_2_3-aminomutase_(yjeK"/>
    <property type="match status" value="1"/>
</dbReference>
<dbReference type="PANTHER" id="PTHR30538">
    <property type="entry name" value="LYSINE 2,3-AMINOMUTASE-RELATED"/>
    <property type="match status" value="1"/>
</dbReference>
<comment type="similarity">
    <text evidence="4">Belongs to the radical SAM superfamily. KamA family.</text>
</comment>
<organism evidence="17 18">
    <name type="scientific">Coxiella burnetii (strain Dugway 5J108-111)</name>
    <dbReference type="NCBI Taxonomy" id="434922"/>
    <lineage>
        <taxon>Bacteria</taxon>
        <taxon>Pseudomonadati</taxon>
        <taxon>Pseudomonadota</taxon>
        <taxon>Gammaproteobacteria</taxon>
        <taxon>Legionellales</taxon>
        <taxon>Coxiellaceae</taxon>
        <taxon>Coxiella</taxon>
    </lineage>
</organism>
<keyword evidence="7" id="KW-0949">S-adenosyl-L-methionine</keyword>
<dbReference type="KEGG" id="cbd:CBUD_0095"/>
<dbReference type="InterPro" id="IPR022462">
    <property type="entry name" value="EpmB"/>
</dbReference>
<dbReference type="GO" id="GO:0051539">
    <property type="term" value="F:4 iron, 4 sulfur cluster binding"/>
    <property type="evidence" value="ECO:0007669"/>
    <property type="project" value="UniProtKB-KW"/>
</dbReference>
<evidence type="ECO:0000256" key="14">
    <source>
        <dbReference type="PIRSR" id="PIRSR004911-1"/>
    </source>
</evidence>
<dbReference type="InterPro" id="IPR003739">
    <property type="entry name" value="Lys_aminomutase/Glu_NH3_mut"/>
</dbReference>
<proteinExistence type="inferred from homology"/>
<accession>A9KB81</accession>
<keyword evidence="11 14" id="KW-0411">Iron-sulfur</keyword>
<dbReference type="RefSeq" id="WP_005770254.1">
    <property type="nucleotide sequence ID" value="NC_009727.1"/>
</dbReference>
<keyword evidence="9 15" id="KW-0663">Pyridoxal phosphate</keyword>
<dbReference type="PIRSF" id="PIRSF004911">
    <property type="entry name" value="DUF160"/>
    <property type="match status" value="1"/>
</dbReference>
<dbReference type="SFLD" id="SFLDS00029">
    <property type="entry name" value="Radical_SAM"/>
    <property type="match status" value="1"/>
</dbReference>
<dbReference type="NCBIfam" id="TIGR00238">
    <property type="entry name" value="KamA family radical SAM protein"/>
    <property type="match status" value="1"/>
</dbReference>
<evidence type="ECO:0000256" key="10">
    <source>
        <dbReference type="ARBA" id="ARBA00023004"/>
    </source>
</evidence>
<dbReference type="Gene3D" id="3.20.20.70">
    <property type="entry name" value="Aldolase class I"/>
    <property type="match status" value="1"/>
</dbReference>
<dbReference type="SFLD" id="SFLDG01070">
    <property type="entry name" value="PLP-dependent"/>
    <property type="match status" value="1"/>
</dbReference>
<evidence type="ECO:0000256" key="15">
    <source>
        <dbReference type="PIRSR" id="PIRSR603739-50"/>
    </source>
</evidence>
<protein>
    <recommendedName>
        <fullName evidence="5">L-lysine 2,3-aminomutase</fullName>
    </recommendedName>
    <alternativeName>
        <fullName evidence="13">EF-P post-translational modification enzyme B</fullName>
    </alternativeName>
</protein>
<dbReference type="InterPro" id="IPR007197">
    <property type="entry name" value="rSAM"/>
</dbReference>
<feature type="modified residue" description="N6-(pyridoxal phosphate)lysine" evidence="15">
    <location>
        <position position="323"/>
    </location>
</feature>
<feature type="domain" description="Radical SAM core" evidence="16">
    <location>
        <begin position="97"/>
        <end position="320"/>
    </location>
</feature>
<evidence type="ECO:0000256" key="5">
    <source>
        <dbReference type="ARBA" id="ARBA00022363"/>
    </source>
</evidence>